<sequence>MKKQRTDKFVEYIKENKAAIYRLAYSYVKNEQDALDIVQDAIHKAITSLDTLKDADAMKSWFYRIVINTALDFYRKNKKIMPMDDQILEIMQQGKRDAYQNLDLNKALDELPFKYKSIIILKFFEDLKIADIAAILHENQSTIKTRLYKALKLLRVKME</sequence>
<evidence type="ECO:0000259" key="6">
    <source>
        <dbReference type="Pfam" id="PF08281"/>
    </source>
</evidence>
<dbReference type="RefSeq" id="WP_390352803.1">
    <property type="nucleotide sequence ID" value="NZ_JBHUIZ010000003.1"/>
</dbReference>
<dbReference type="EMBL" id="JAWDIP010000004">
    <property type="protein sequence ID" value="MDY0396182.1"/>
    <property type="molecule type" value="Genomic_DNA"/>
</dbReference>
<dbReference type="Gene3D" id="1.10.10.10">
    <property type="entry name" value="Winged helix-like DNA-binding domain superfamily/Winged helix DNA-binding domain"/>
    <property type="match status" value="1"/>
</dbReference>
<dbReference type="InterPro" id="IPR039425">
    <property type="entry name" value="RNA_pol_sigma-70-like"/>
</dbReference>
<organism evidence="7 8">
    <name type="scientific">Tigheibacillus halophilus</name>
    <dbReference type="NCBI Taxonomy" id="361280"/>
    <lineage>
        <taxon>Bacteria</taxon>
        <taxon>Bacillati</taxon>
        <taxon>Bacillota</taxon>
        <taxon>Bacilli</taxon>
        <taxon>Bacillales</taxon>
        <taxon>Bacillaceae</taxon>
        <taxon>Tigheibacillus</taxon>
    </lineage>
</organism>
<name>A0ABU5CA22_9BACI</name>
<accession>A0ABU5CA22</accession>
<dbReference type="InterPro" id="IPR007627">
    <property type="entry name" value="RNA_pol_sigma70_r2"/>
</dbReference>
<comment type="caution">
    <text evidence="7">The sequence shown here is derived from an EMBL/GenBank/DDBJ whole genome shotgun (WGS) entry which is preliminary data.</text>
</comment>
<dbReference type="InterPro" id="IPR014284">
    <property type="entry name" value="RNA_pol_sigma-70_dom"/>
</dbReference>
<dbReference type="InterPro" id="IPR013324">
    <property type="entry name" value="RNA_pol_sigma_r3/r4-like"/>
</dbReference>
<dbReference type="PANTHER" id="PTHR43133:SF60">
    <property type="entry name" value="RNA POLYMERASE SIGMA FACTOR SIGV"/>
    <property type="match status" value="1"/>
</dbReference>
<feature type="domain" description="RNA polymerase sigma-70 region 2" evidence="5">
    <location>
        <begin position="13"/>
        <end position="79"/>
    </location>
</feature>
<dbReference type="InterPro" id="IPR013325">
    <property type="entry name" value="RNA_pol_sigma_r2"/>
</dbReference>
<dbReference type="PANTHER" id="PTHR43133">
    <property type="entry name" value="RNA POLYMERASE ECF-TYPE SIGMA FACTO"/>
    <property type="match status" value="1"/>
</dbReference>
<evidence type="ECO:0000256" key="4">
    <source>
        <dbReference type="ARBA" id="ARBA00023163"/>
    </source>
</evidence>
<evidence type="ECO:0000259" key="5">
    <source>
        <dbReference type="Pfam" id="PF04542"/>
    </source>
</evidence>
<keyword evidence="2" id="KW-0805">Transcription regulation</keyword>
<keyword evidence="3" id="KW-0731">Sigma factor</keyword>
<dbReference type="Pfam" id="PF08281">
    <property type="entry name" value="Sigma70_r4_2"/>
    <property type="match status" value="1"/>
</dbReference>
<dbReference type="Gene3D" id="1.10.1740.10">
    <property type="match status" value="1"/>
</dbReference>
<dbReference type="NCBIfam" id="TIGR02937">
    <property type="entry name" value="sigma70-ECF"/>
    <property type="match status" value="1"/>
</dbReference>
<feature type="domain" description="RNA polymerase sigma factor 70 region 4 type 2" evidence="6">
    <location>
        <begin position="104"/>
        <end position="154"/>
    </location>
</feature>
<comment type="similarity">
    <text evidence="1">Belongs to the sigma-70 factor family. ECF subfamily.</text>
</comment>
<dbReference type="InterPro" id="IPR036388">
    <property type="entry name" value="WH-like_DNA-bd_sf"/>
</dbReference>
<reference evidence="7 8" key="1">
    <citation type="submission" date="2023-10" db="EMBL/GenBank/DDBJ databases">
        <title>Virgibacillus halophilus 5B73C genome.</title>
        <authorList>
            <person name="Miliotis G."/>
            <person name="Sengupta P."/>
            <person name="Hameed A."/>
            <person name="Chuvochina M."/>
            <person name="Mcdonagh F."/>
            <person name="Simpson A.C."/>
            <person name="Singh N.K."/>
            <person name="Rekha P.D."/>
            <person name="Raman K."/>
            <person name="Hugenholtz P."/>
            <person name="Venkateswaran K."/>
        </authorList>
    </citation>
    <scope>NUCLEOTIDE SEQUENCE [LARGE SCALE GENOMIC DNA]</scope>
    <source>
        <strain evidence="7 8">5B73C</strain>
    </source>
</reference>
<dbReference type="SUPFAM" id="SSF88659">
    <property type="entry name" value="Sigma3 and sigma4 domains of RNA polymerase sigma factors"/>
    <property type="match status" value="1"/>
</dbReference>
<evidence type="ECO:0000256" key="3">
    <source>
        <dbReference type="ARBA" id="ARBA00023082"/>
    </source>
</evidence>
<gene>
    <name evidence="7" type="ORF">RWE15_19775</name>
</gene>
<dbReference type="CDD" id="cd06171">
    <property type="entry name" value="Sigma70_r4"/>
    <property type="match status" value="1"/>
</dbReference>
<proteinExistence type="inferred from homology"/>
<evidence type="ECO:0000313" key="7">
    <source>
        <dbReference type="EMBL" id="MDY0396182.1"/>
    </source>
</evidence>
<keyword evidence="8" id="KW-1185">Reference proteome</keyword>
<dbReference type="SUPFAM" id="SSF88946">
    <property type="entry name" value="Sigma2 domain of RNA polymerase sigma factors"/>
    <property type="match status" value="1"/>
</dbReference>
<keyword evidence="4" id="KW-0804">Transcription</keyword>
<dbReference type="Pfam" id="PF04542">
    <property type="entry name" value="Sigma70_r2"/>
    <property type="match status" value="1"/>
</dbReference>
<dbReference type="InterPro" id="IPR013249">
    <property type="entry name" value="RNA_pol_sigma70_r4_t2"/>
</dbReference>
<dbReference type="Proteomes" id="UP001281447">
    <property type="component" value="Unassembled WGS sequence"/>
</dbReference>
<evidence type="ECO:0000313" key="8">
    <source>
        <dbReference type="Proteomes" id="UP001281447"/>
    </source>
</evidence>
<evidence type="ECO:0000256" key="2">
    <source>
        <dbReference type="ARBA" id="ARBA00023015"/>
    </source>
</evidence>
<protein>
    <submittedName>
        <fullName evidence="7">RNA polymerase sigma factor</fullName>
    </submittedName>
</protein>
<evidence type="ECO:0000256" key="1">
    <source>
        <dbReference type="ARBA" id="ARBA00010641"/>
    </source>
</evidence>